<dbReference type="OrthoDB" id="2191630at2759"/>
<organism evidence="2 3">
    <name type="scientific">Encephalitozoon intestinalis (strain ATCC 50506)</name>
    <name type="common">Microsporidian parasite</name>
    <name type="synonym">Septata intestinalis</name>
    <dbReference type="NCBI Taxonomy" id="876142"/>
    <lineage>
        <taxon>Eukaryota</taxon>
        <taxon>Fungi</taxon>
        <taxon>Fungi incertae sedis</taxon>
        <taxon>Microsporidia</taxon>
        <taxon>Unikaryonidae</taxon>
        <taxon>Encephalitozoon</taxon>
    </lineage>
</organism>
<dbReference type="EMBL" id="CP001943">
    <property type="protein sequence ID" value="ADM11015.1"/>
    <property type="molecule type" value="Genomic_DNA"/>
</dbReference>
<evidence type="ECO:0000313" key="3">
    <source>
        <dbReference type="Proteomes" id="UP000002313"/>
    </source>
</evidence>
<dbReference type="AlphaFoldDB" id="E0S5N0"/>
<name>E0S5N0_ENCIT</name>
<dbReference type="Proteomes" id="UP000002313">
    <property type="component" value="Chromosome II"/>
</dbReference>
<keyword evidence="1" id="KW-0812">Transmembrane</keyword>
<feature type="transmembrane region" description="Helical" evidence="1">
    <location>
        <begin position="40"/>
        <end position="57"/>
    </location>
</feature>
<feature type="transmembrane region" description="Helical" evidence="1">
    <location>
        <begin position="99"/>
        <end position="118"/>
    </location>
</feature>
<dbReference type="VEuPathDB" id="MicrosporidiaDB:Eint_020140"/>
<protein>
    <submittedName>
        <fullName evidence="2">Uncharacterized protein</fullName>
    </submittedName>
</protein>
<gene>
    <name evidence="2" type="ORF">Eint_020140</name>
</gene>
<proteinExistence type="predicted"/>
<reference evidence="2 3" key="1">
    <citation type="journal article" date="2010" name="Nat. Commun.">
        <title>The complete sequence of the smallest known nuclear genome from the microsporidian Encephalitozoon intestinalis.</title>
        <authorList>
            <person name="Corradi N."/>
            <person name="Pombert J.-F."/>
            <person name="Farinelli L."/>
            <person name="Didier E.S."/>
            <person name="Keeling P.J."/>
        </authorList>
    </citation>
    <scope>NUCLEOTIDE SEQUENCE [LARGE SCALE GENOMIC DNA]</scope>
    <source>
        <strain evidence="2 3">ATCC 50506</strain>
    </source>
</reference>
<keyword evidence="1" id="KW-0472">Membrane</keyword>
<dbReference type="GeneID" id="9698791"/>
<sequence>MKNKPGLLPKWLFIYTMSKTIYIFIKYKNHLSISRHLDSGSMHTYFALVLGATRLIASRKITMVEFYSSIAASFLAEGLFFVCLGFCGIYPIHRVLVETFLSLFTLAWMVFLYPYYLLEDSEPPSKSKEKSVKHQ</sequence>
<accession>E0S5N0</accession>
<dbReference type="KEGG" id="ein:Eint_020140"/>
<evidence type="ECO:0000313" key="2">
    <source>
        <dbReference type="EMBL" id="ADM11015.1"/>
    </source>
</evidence>
<evidence type="ECO:0000256" key="1">
    <source>
        <dbReference type="SAM" id="Phobius"/>
    </source>
</evidence>
<reference evidence="2 3" key="2">
    <citation type="journal article" date="2012" name="Proc. Natl. Acad. Sci. U.S.A.">
        <title>Gain and loss of multiple functionally related, horizontally transferred genes in the reduced genomes of two microsporidian parasites.</title>
        <authorList>
            <person name="Pombert J.-F."/>
            <person name="Selman M."/>
            <person name="Burki F."/>
            <person name="Bardell F.T."/>
            <person name="Farinelli L."/>
            <person name="Solter L.F."/>
            <person name="Whitman D.W."/>
            <person name="Weiss L.M."/>
            <person name="Corradi N."/>
            <person name="Keeling P.J."/>
        </authorList>
    </citation>
    <scope>NUCLEOTIDE SEQUENCE [LARGE SCALE GENOMIC DNA]</scope>
    <source>
        <strain evidence="2 3">ATCC 50506</strain>
    </source>
</reference>
<dbReference type="RefSeq" id="XP_003072375.1">
    <property type="nucleotide sequence ID" value="XM_003072329.1"/>
</dbReference>
<feature type="transmembrane region" description="Helical" evidence="1">
    <location>
        <begin position="69"/>
        <end position="93"/>
    </location>
</feature>
<dbReference type="HOGENOM" id="CLU_1885743_0_0_1"/>
<feature type="transmembrane region" description="Helical" evidence="1">
    <location>
        <begin position="7"/>
        <end position="25"/>
    </location>
</feature>
<keyword evidence="3" id="KW-1185">Reference proteome</keyword>
<keyword evidence="1" id="KW-1133">Transmembrane helix</keyword>